<dbReference type="Proteomes" id="UP000194137">
    <property type="component" value="Chromosome"/>
</dbReference>
<dbReference type="Gene3D" id="3.40.50.1820">
    <property type="entry name" value="alpha/beta hydrolase"/>
    <property type="match status" value="1"/>
</dbReference>
<reference evidence="1 2" key="1">
    <citation type="submission" date="2017-05" db="EMBL/GenBank/DDBJ databases">
        <title>Full genome sequence of Pseudorhodoplanes sinuspersici.</title>
        <authorList>
            <person name="Dastgheib S.M.M."/>
            <person name="Shavandi M."/>
            <person name="Tirandaz H."/>
        </authorList>
    </citation>
    <scope>NUCLEOTIDE SEQUENCE [LARGE SCALE GENOMIC DNA]</scope>
    <source>
        <strain evidence="1 2">RIPI110</strain>
    </source>
</reference>
<organism evidence="1 2">
    <name type="scientific">Pseudorhodoplanes sinuspersici</name>
    <dbReference type="NCBI Taxonomy" id="1235591"/>
    <lineage>
        <taxon>Bacteria</taxon>
        <taxon>Pseudomonadati</taxon>
        <taxon>Pseudomonadota</taxon>
        <taxon>Alphaproteobacteria</taxon>
        <taxon>Hyphomicrobiales</taxon>
        <taxon>Pseudorhodoplanes</taxon>
    </lineage>
</organism>
<dbReference type="KEGG" id="psin:CAK95_19095"/>
<dbReference type="EMBL" id="CP021112">
    <property type="protein sequence ID" value="ARQ00963.1"/>
    <property type="molecule type" value="Genomic_DNA"/>
</dbReference>
<protein>
    <submittedName>
        <fullName evidence="1">Uncharacterized protein</fullName>
    </submittedName>
</protein>
<gene>
    <name evidence="1" type="ORF">CAK95_19095</name>
</gene>
<dbReference type="RefSeq" id="WP_086089358.1">
    <property type="nucleotide sequence ID" value="NZ_CP021112.1"/>
</dbReference>
<dbReference type="AlphaFoldDB" id="A0A1W6ZUG7"/>
<dbReference type="SUPFAM" id="SSF53474">
    <property type="entry name" value="alpha/beta-Hydrolases"/>
    <property type="match status" value="1"/>
</dbReference>
<keyword evidence="2" id="KW-1185">Reference proteome</keyword>
<dbReference type="STRING" id="1235591.CAK95_19095"/>
<accession>A0A1W6ZUG7</accession>
<evidence type="ECO:0000313" key="1">
    <source>
        <dbReference type="EMBL" id="ARQ00963.1"/>
    </source>
</evidence>
<name>A0A1W6ZUG7_9HYPH</name>
<dbReference type="InterPro" id="IPR029058">
    <property type="entry name" value="AB_hydrolase_fold"/>
</dbReference>
<evidence type="ECO:0000313" key="2">
    <source>
        <dbReference type="Proteomes" id="UP000194137"/>
    </source>
</evidence>
<proteinExistence type="predicted"/>
<sequence length="191" mass="20300">MTILHDDAPLRVFLIRGLAGGRPFFFSGGMDGLARKLKAAGVAASVHEQGSFLRPYGEVGVIATTAVAAARDGKRPILIGHSMGADAALKVATKLSSERIAVPLVVCFDPTSFRVLFGPPPVPANVARALCFYQKISPLGRGVLKVAPGFKGVLIQEQVATFHSAIDDDPVLQQRVMDEIQQLSLLRQSVA</sequence>